<feature type="chain" id="PRO_5045994211" evidence="2">
    <location>
        <begin position="25"/>
        <end position="366"/>
    </location>
</feature>
<keyword evidence="2" id="KW-0732">Signal</keyword>
<evidence type="ECO:0000256" key="1">
    <source>
        <dbReference type="ARBA" id="ARBA00008769"/>
    </source>
</evidence>
<proteinExistence type="inferred from homology"/>
<evidence type="ECO:0000256" key="2">
    <source>
        <dbReference type="SAM" id="SignalP"/>
    </source>
</evidence>
<dbReference type="RefSeq" id="WP_226750783.1">
    <property type="nucleotide sequence ID" value="NZ_JAEINI020000004.1"/>
</dbReference>
<organism evidence="3 4">
    <name type="scientific">Alishewanella maricola</name>
    <dbReference type="NCBI Taxonomy" id="2795740"/>
    <lineage>
        <taxon>Bacteria</taxon>
        <taxon>Pseudomonadati</taxon>
        <taxon>Pseudomonadota</taxon>
        <taxon>Gammaproteobacteria</taxon>
        <taxon>Alteromonadales</taxon>
        <taxon>Alteromonadaceae</taxon>
        <taxon>Alishewanella</taxon>
    </lineage>
</organism>
<gene>
    <name evidence="3" type="ORF">JAO78_007625</name>
</gene>
<reference evidence="3 4" key="1">
    <citation type="submission" date="2021-10" db="EMBL/GenBank/DDBJ databases">
        <title>Alishewanella koreense sp. nov. isolated from seawater of southwestern coast in South Korea and the proposal for the reclassification of Rheinheimera perlucida and Rheinheimera tuosuensis as Arsukibacterium perlucida and Arsukibacterium tuosuensis.</title>
        <authorList>
            <person name="Kim K.H."/>
            <person name="Ruan W."/>
            <person name="Kim K.R."/>
            <person name="Baek J.H."/>
            <person name="Jeon C.O."/>
        </authorList>
    </citation>
    <scope>NUCLEOTIDE SEQUENCE [LARGE SCALE GENOMIC DNA]</scope>
    <source>
        <strain evidence="3 4">16-MA</strain>
    </source>
</reference>
<comment type="similarity">
    <text evidence="1">Belongs to the OprB family.</text>
</comment>
<sequence>MHRNCLSASLLVATTLVFSYDALASDWQWAGGVVITHQQTDAPEVASETAASADLVLIKQQVSGRWLMHVEAASSPKFMGVSNQLPEANSDAGSAISKNDQGRFQLSELYYQHQFSAQQTLSAGLLDVSSFFEQSRIASDEATQFLGAFFTGNPVLAFPDYTLGVVYEQQFNGGPTLRTAITSSNGLADNPARSYSQVLAVTEEEKGLFAISSLSWRNASSLIRIGVWRSTADFSRLDDANAVADNYGVYVLAGYQYGQHAWNLRLGAANEDVSQAAAFSGLSYQFSQGHYVLGVGMARTYQAKVSKAENTADTQQYEIYVRYTLADGFYLTADWQGIVNSNFTPDTARRNQLDQVYGVRFSWVFG</sequence>
<protein>
    <submittedName>
        <fullName evidence="3">Carbohydrate porin</fullName>
    </submittedName>
</protein>
<dbReference type="SUPFAM" id="SSF56935">
    <property type="entry name" value="Porins"/>
    <property type="match status" value="1"/>
</dbReference>
<comment type="caution">
    <text evidence="3">The sequence shown here is derived from an EMBL/GenBank/DDBJ whole genome shotgun (WGS) entry which is preliminary data.</text>
</comment>
<keyword evidence="4" id="KW-1185">Reference proteome</keyword>
<accession>A0ABS8C305</accession>
<name>A0ABS8C305_9ALTE</name>
<evidence type="ECO:0000313" key="4">
    <source>
        <dbReference type="Proteomes" id="UP000633814"/>
    </source>
</evidence>
<evidence type="ECO:0000313" key="3">
    <source>
        <dbReference type="EMBL" id="MCB5226686.1"/>
    </source>
</evidence>
<dbReference type="Proteomes" id="UP000633814">
    <property type="component" value="Unassembled WGS sequence"/>
</dbReference>
<feature type="signal peptide" evidence="2">
    <location>
        <begin position="1"/>
        <end position="24"/>
    </location>
</feature>
<dbReference type="InterPro" id="IPR038673">
    <property type="entry name" value="OprB_sf"/>
</dbReference>
<dbReference type="Gene3D" id="2.40.160.180">
    <property type="entry name" value="Carbohydrate-selective porin OprB"/>
    <property type="match status" value="1"/>
</dbReference>
<dbReference type="EMBL" id="JAEINI020000004">
    <property type="protein sequence ID" value="MCB5226686.1"/>
    <property type="molecule type" value="Genomic_DNA"/>
</dbReference>